<reference evidence="1" key="1">
    <citation type="submission" date="2024-07" db="EMBL/GenBank/DDBJ databases">
        <authorList>
            <person name="Kim Y.J."/>
            <person name="Jeong J.Y."/>
        </authorList>
    </citation>
    <scope>NUCLEOTIDE SEQUENCE</scope>
    <source>
        <strain evidence="1">GIHE-MW2</strain>
    </source>
</reference>
<proteinExistence type="predicted"/>
<keyword evidence="1" id="KW-0489">Methyltransferase</keyword>
<dbReference type="EMBL" id="CP159837">
    <property type="protein sequence ID" value="XCM38064.1"/>
    <property type="molecule type" value="Genomic_DNA"/>
</dbReference>
<dbReference type="AlphaFoldDB" id="A0AAU8JGX3"/>
<dbReference type="RefSeq" id="WP_156332086.1">
    <property type="nucleotide sequence ID" value="NZ_CP159837.1"/>
</dbReference>
<organism evidence="1">
    <name type="scientific">Planktothricoides raciborskii GIHE-MW2</name>
    <dbReference type="NCBI Taxonomy" id="2792601"/>
    <lineage>
        <taxon>Bacteria</taxon>
        <taxon>Bacillati</taxon>
        <taxon>Cyanobacteriota</taxon>
        <taxon>Cyanophyceae</taxon>
        <taxon>Oscillatoriophycideae</taxon>
        <taxon>Oscillatoriales</taxon>
        <taxon>Oscillatoriaceae</taxon>
        <taxon>Planktothricoides</taxon>
    </lineage>
</organism>
<gene>
    <name evidence="1" type="ORF">ABWT76_000889</name>
</gene>
<accession>A0AAU8JGX3</accession>
<dbReference type="SUPFAM" id="SSF53335">
    <property type="entry name" value="S-adenosyl-L-methionine-dependent methyltransferases"/>
    <property type="match status" value="1"/>
</dbReference>
<dbReference type="GO" id="GO:0008168">
    <property type="term" value="F:methyltransferase activity"/>
    <property type="evidence" value="ECO:0007669"/>
    <property type="project" value="UniProtKB-KW"/>
</dbReference>
<protein>
    <submittedName>
        <fullName evidence="1">Class I SAM-dependent methyltransferase</fullName>
        <ecNumber evidence="1">2.1.-.-</ecNumber>
    </submittedName>
</protein>
<sequence>MQFHLPYLLRLQQAAVDRGLDHLITIRQQDMAQLEDAPGSIDLIWAEASIYILGFANGLKLCRPLLREGGCLVVSEATWLISAPPQEVLDFWQAEYPAMTPIAGNIKLAEAAGYQVFDHFILPRSAWWDEYLTPLAKRVRQLQPEASQNPGLAEVLAARAKEIDICDRFGDCFGYVFYLMQPSS</sequence>
<evidence type="ECO:0000313" key="1">
    <source>
        <dbReference type="EMBL" id="XCM38064.1"/>
    </source>
</evidence>
<dbReference type="Gene3D" id="3.40.50.150">
    <property type="entry name" value="Vaccinia Virus protein VP39"/>
    <property type="match status" value="1"/>
</dbReference>
<name>A0AAU8JGX3_9CYAN</name>
<dbReference type="InterPro" id="IPR029063">
    <property type="entry name" value="SAM-dependent_MTases_sf"/>
</dbReference>
<dbReference type="GO" id="GO:0032259">
    <property type="term" value="P:methylation"/>
    <property type="evidence" value="ECO:0007669"/>
    <property type="project" value="UniProtKB-KW"/>
</dbReference>
<dbReference type="EC" id="2.1.-.-" evidence="1"/>
<keyword evidence="1" id="KW-0808">Transferase</keyword>